<protein>
    <submittedName>
        <fullName evidence="1">Uncharacterized protein</fullName>
    </submittedName>
</protein>
<evidence type="ECO:0000313" key="1">
    <source>
        <dbReference type="EMBL" id="KMW69135.1"/>
    </source>
</evidence>
<dbReference type="Proteomes" id="UP000007802">
    <property type="component" value="Unassembled WGS sequence"/>
</dbReference>
<gene>
    <name evidence="1" type="ORF">BDDG_13305</name>
</gene>
<feature type="non-terminal residue" evidence="1">
    <location>
        <position position="1"/>
    </location>
</feature>
<dbReference type="AlphaFoldDB" id="A0A0J9EVE2"/>
<organism evidence="1">
    <name type="scientific">Ajellomyces dermatitidis (strain ATCC 18188 / CBS 674.68)</name>
    <name type="common">Blastomyces dermatitidis</name>
    <dbReference type="NCBI Taxonomy" id="653446"/>
    <lineage>
        <taxon>Eukaryota</taxon>
        <taxon>Fungi</taxon>
        <taxon>Dikarya</taxon>
        <taxon>Ascomycota</taxon>
        <taxon>Pezizomycotina</taxon>
        <taxon>Eurotiomycetes</taxon>
        <taxon>Eurotiomycetidae</taxon>
        <taxon>Onygenales</taxon>
        <taxon>Ajellomycetaceae</taxon>
        <taxon>Blastomyces</taxon>
    </lineage>
</organism>
<reference evidence="1" key="1">
    <citation type="submission" date="2010-03" db="EMBL/GenBank/DDBJ databases">
        <title>Annotation of Blastomyces dermatitidis strain ATCC 18188.</title>
        <authorList>
            <consortium name="The Broad Institute Genome Sequencing Platform"/>
            <consortium name="Broad Institute Genome Sequencing Center for Infectious Disease."/>
            <person name="Cuomo C."/>
            <person name="Klein B."/>
            <person name="Sullivan T."/>
            <person name="Heitman J."/>
            <person name="Young S."/>
            <person name="Zeng Q."/>
            <person name="Gargeya S."/>
            <person name="Alvarado L."/>
            <person name="Berlin A.M."/>
            <person name="Chapman S.B."/>
            <person name="Chen Z."/>
            <person name="Freedman E."/>
            <person name="Gellesch M."/>
            <person name="Goldberg J."/>
            <person name="Griggs A."/>
            <person name="Gujja S."/>
            <person name="Heilman E."/>
            <person name="Heiman D."/>
            <person name="Howarth C."/>
            <person name="Mehta T."/>
            <person name="Neiman D."/>
            <person name="Pearson M."/>
            <person name="Roberts A."/>
            <person name="Saif S."/>
            <person name="Shea T."/>
            <person name="Shenoy N."/>
            <person name="Sisk P."/>
            <person name="Stolte C."/>
            <person name="Sykes S."/>
            <person name="White J."/>
            <person name="Yandava C."/>
            <person name="Haas B."/>
            <person name="Nusbaum C."/>
            <person name="Birren B."/>
        </authorList>
    </citation>
    <scope>NUCLEOTIDE SEQUENCE</scope>
    <source>
        <strain evidence="1">ATCC 18188</strain>
    </source>
</reference>
<feature type="non-terminal residue" evidence="1">
    <location>
        <position position="78"/>
    </location>
</feature>
<dbReference type="EMBL" id="GG749583">
    <property type="protein sequence ID" value="KMW69135.1"/>
    <property type="molecule type" value="Genomic_DNA"/>
</dbReference>
<sequence>NIQIYTYKCLNYQIIKESKKELEYKKIYYFIKAVSKMIEKMMMKFLHNEIYINYEMLCEILMNNSVNLVREAMRHFMS</sequence>
<name>A0A0J9EVE2_AJEDA</name>
<proteinExistence type="predicted"/>
<accession>A0A0J9EVE2</accession>